<keyword evidence="2 3" id="KW-0040">ANK repeat</keyword>
<dbReference type="Proteomes" id="UP000799438">
    <property type="component" value="Unassembled WGS sequence"/>
</dbReference>
<dbReference type="OrthoDB" id="539213at2759"/>
<dbReference type="SMART" id="SM00248">
    <property type="entry name" value="ANK"/>
    <property type="match status" value="3"/>
</dbReference>
<dbReference type="Pfam" id="PF00023">
    <property type="entry name" value="Ank"/>
    <property type="match status" value="1"/>
</dbReference>
<evidence type="ECO:0000313" key="5">
    <source>
        <dbReference type="Proteomes" id="UP000799438"/>
    </source>
</evidence>
<name>A0A6A6AWA3_9PEZI</name>
<evidence type="ECO:0000256" key="3">
    <source>
        <dbReference type="PROSITE-ProRule" id="PRU00023"/>
    </source>
</evidence>
<feature type="repeat" description="ANK" evidence="3">
    <location>
        <begin position="81"/>
        <end position="109"/>
    </location>
</feature>
<sequence>MEVNLPATTPYSRTALQQAAESGNVDIVNRLLQAGADVNQAPADWAGVTALQAAAIGGFLGIASKLLELGADVNACGAENDGRTALEGAAEHGRIDMVQLLLNAGADVSGTPFGTKQYENAVKFAKEQGYDAVARLLIRHRESLG</sequence>
<dbReference type="RefSeq" id="XP_033391181.1">
    <property type="nucleotide sequence ID" value="XM_033537721.1"/>
</dbReference>
<evidence type="ECO:0000313" key="4">
    <source>
        <dbReference type="EMBL" id="KAF2135463.1"/>
    </source>
</evidence>
<dbReference type="PROSITE" id="PS50088">
    <property type="entry name" value="ANK_REPEAT"/>
    <property type="match status" value="3"/>
</dbReference>
<proteinExistence type="predicted"/>
<accession>A0A6A6AWA3</accession>
<evidence type="ECO:0000256" key="1">
    <source>
        <dbReference type="ARBA" id="ARBA00022737"/>
    </source>
</evidence>
<dbReference type="AlphaFoldDB" id="A0A6A6AWA3"/>
<dbReference type="Gene3D" id="1.25.40.20">
    <property type="entry name" value="Ankyrin repeat-containing domain"/>
    <property type="match status" value="1"/>
</dbReference>
<dbReference type="PANTHER" id="PTHR24171">
    <property type="entry name" value="ANKYRIN REPEAT DOMAIN-CONTAINING PROTEIN 39-RELATED"/>
    <property type="match status" value="1"/>
</dbReference>
<gene>
    <name evidence="4" type="ORF">K452DRAFT_239329</name>
</gene>
<reference evidence="4" key="1">
    <citation type="journal article" date="2020" name="Stud. Mycol.">
        <title>101 Dothideomycetes genomes: a test case for predicting lifestyles and emergence of pathogens.</title>
        <authorList>
            <person name="Haridas S."/>
            <person name="Albert R."/>
            <person name="Binder M."/>
            <person name="Bloem J."/>
            <person name="Labutti K."/>
            <person name="Salamov A."/>
            <person name="Andreopoulos B."/>
            <person name="Baker S."/>
            <person name="Barry K."/>
            <person name="Bills G."/>
            <person name="Bluhm B."/>
            <person name="Cannon C."/>
            <person name="Castanera R."/>
            <person name="Culley D."/>
            <person name="Daum C."/>
            <person name="Ezra D."/>
            <person name="Gonzalez J."/>
            <person name="Henrissat B."/>
            <person name="Kuo A."/>
            <person name="Liang C."/>
            <person name="Lipzen A."/>
            <person name="Lutzoni F."/>
            <person name="Magnuson J."/>
            <person name="Mondo S."/>
            <person name="Nolan M."/>
            <person name="Ohm R."/>
            <person name="Pangilinan J."/>
            <person name="Park H.-J."/>
            <person name="Ramirez L."/>
            <person name="Alfaro M."/>
            <person name="Sun H."/>
            <person name="Tritt A."/>
            <person name="Yoshinaga Y."/>
            <person name="Zwiers L.-H."/>
            <person name="Turgeon B."/>
            <person name="Goodwin S."/>
            <person name="Spatafora J."/>
            <person name="Crous P."/>
            <person name="Grigoriev I."/>
        </authorList>
    </citation>
    <scope>NUCLEOTIDE SEQUENCE</scope>
    <source>
        <strain evidence="4">CBS 121167</strain>
    </source>
</reference>
<dbReference type="InterPro" id="IPR036770">
    <property type="entry name" value="Ankyrin_rpt-contain_sf"/>
</dbReference>
<dbReference type="PRINTS" id="PR01415">
    <property type="entry name" value="ANKYRIN"/>
</dbReference>
<protein>
    <submittedName>
        <fullName evidence="4">Uncharacterized protein</fullName>
    </submittedName>
</protein>
<keyword evidence="1" id="KW-0677">Repeat</keyword>
<dbReference type="GeneID" id="54295217"/>
<feature type="repeat" description="ANK" evidence="3">
    <location>
        <begin position="46"/>
        <end position="78"/>
    </location>
</feature>
<keyword evidence="5" id="KW-1185">Reference proteome</keyword>
<feature type="repeat" description="ANK" evidence="3">
    <location>
        <begin position="11"/>
        <end position="43"/>
    </location>
</feature>
<organism evidence="4 5">
    <name type="scientific">Aplosporella prunicola CBS 121167</name>
    <dbReference type="NCBI Taxonomy" id="1176127"/>
    <lineage>
        <taxon>Eukaryota</taxon>
        <taxon>Fungi</taxon>
        <taxon>Dikarya</taxon>
        <taxon>Ascomycota</taxon>
        <taxon>Pezizomycotina</taxon>
        <taxon>Dothideomycetes</taxon>
        <taxon>Dothideomycetes incertae sedis</taxon>
        <taxon>Botryosphaeriales</taxon>
        <taxon>Aplosporellaceae</taxon>
        <taxon>Aplosporella</taxon>
    </lineage>
</organism>
<evidence type="ECO:0000256" key="2">
    <source>
        <dbReference type="ARBA" id="ARBA00023043"/>
    </source>
</evidence>
<dbReference type="InterPro" id="IPR002110">
    <property type="entry name" value="Ankyrin_rpt"/>
</dbReference>
<dbReference type="Pfam" id="PF12796">
    <property type="entry name" value="Ank_2"/>
    <property type="match status" value="1"/>
</dbReference>
<dbReference type="PROSITE" id="PS50297">
    <property type="entry name" value="ANK_REP_REGION"/>
    <property type="match status" value="3"/>
</dbReference>
<dbReference type="EMBL" id="ML995581">
    <property type="protein sequence ID" value="KAF2135463.1"/>
    <property type="molecule type" value="Genomic_DNA"/>
</dbReference>
<dbReference type="SUPFAM" id="SSF48403">
    <property type="entry name" value="Ankyrin repeat"/>
    <property type="match status" value="1"/>
</dbReference>